<dbReference type="KEGG" id="fgi:OP10G_4770"/>
<dbReference type="RefSeq" id="WP_025228000.1">
    <property type="nucleotide sequence ID" value="NZ_CP007139.1"/>
</dbReference>
<organism evidence="2 3">
    <name type="scientific">Fimbriimonas ginsengisoli Gsoil 348</name>
    <dbReference type="NCBI Taxonomy" id="661478"/>
    <lineage>
        <taxon>Bacteria</taxon>
        <taxon>Bacillati</taxon>
        <taxon>Armatimonadota</taxon>
        <taxon>Fimbriimonadia</taxon>
        <taxon>Fimbriimonadales</taxon>
        <taxon>Fimbriimonadaceae</taxon>
        <taxon>Fimbriimonas</taxon>
    </lineage>
</organism>
<dbReference type="SUPFAM" id="SSF54523">
    <property type="entry name" value="Pili subunits"/>
    <property type="match status" value="1"/>
</dbReference>
<keyword evidence="1" id="KW-0812">Transmembrane</keyword>
<feature type="transmembrane region" description="Helical" evidence="1">
    <location>
        <begin position="7"/>
        <end position="32"/>
    </location>
</feature>
<dbReference type="STRING" id="661478.OP10G_4770"/>
<dbReference type="InterPro" id="IPR045584">
    <property type="entry name" value="Pilin-like"/>
</dbReference>
<dbReference type="NCBIfam" id="TIGR02532">
    <property type="entry name" value="IV_pilin_GFxxxE"/>
    <property type="match status" value="1"/>
</dbReference>
<evidence type="ECO:0008006" key="4">
    <source>
        <dbReference type="Google" id="ProtNLM"/>
    </source>
</evidence>
<dbReference type="HOGENOM" id="CLU_041661_1_1_0"/>
<dbReference type="EMBL" id="CP007139">
    <property type="protein sequence ID" value="AIE88138.1"/>
    <property type="molecule type" value="Genomic_DNA"/>
</dbReference>
<keyword evidence="3" id="KW-1185">Reference proteome</keyword>
<sequence length="255" mass="28248">MQSVRRAFTLIELLVVIAIIAILAAILFPVFAQAKESAKKTQCLSNGKQTGTGLYLYVSDSDDMLPMANYPSTYVGPPFTVFAWHAGEGKAELNWADLLLPYTKNVDMFKCPDDNSGAADWPKGSGVKVTGKPLSYALNQFFFKKPTGNFFSLTGGDMGSITTPSSKVFIIESQSNSHYELMAPNRWKAPDGHSILDRHLGGSNYVFADTHARYRKMPASYKSLPTSGWPADINTVDTLNMPQWFPWLDNGDEKW</sequence>
<evidence type="ECO:0000256" key="1">
    <source>
        <dbReference type="SAM" id="Phobius"/>
    </source>
</evidence>
<dbReference type="PANTHER" id="PTHR30093:SF2">
    <property type="entry name" value="TYPE II SECRETION SYSTEM PROTEIN H"/>
    <property type="match status" value="1"/>
</dbReference>
<dbReference type="AlphaFoldDB" id="A0A068NX99"/>
<protein>
    <recommendedName>
        <fullName evidence="4">Prepilin-type N-terminal cleavage/methylation domain-containing protein</fullName>
    </recommendedName>
</protein>
<keyword evidence="1" id="KW-0472">Membrane</keyword>
<dbReference type="eggNOG" id="COG4968">
    <property type="taxonomic scope" value="Bacteria"/>
</dbReference>
<dbReference type="Gene3D" id="3.30.700.10">
    <property type="entry name" value="Glycoprotein, Type 4 Pilin"/>
    <property type="match status" value="1"/>
</dbReference>
<name>A0A068NX99_FIMGI</name>
<accession>A0A068NX99</accession>
<gene>
    <name evidence="2" type="ORF">OP10G_4770</name>
</gene>
<evidence type="ECO:0000313" key="3">
    <source>
        <dbReference type="Proteomes" id="UP000027982"/>
    </source>
</evidence>
<proteinExistence type="predicted"/>
<dbReference type="PANTHER" id="PTHR30093">
    <property type="entry name" value="GENERAL SECRETION PATHWAY PROTEIN G"/>
    <property type="match status" value="1"/>
</dbReference>
<reference evidence="2 3" key="1">
    <citation type="journal article" date="2014" name="PLoS ONE">
        <title>The first complete genome sequence of the class fimbriimonadia in the phylum armatimonadetes.</title>
        <authorList>
            <person name="Hu Z.Y."/>
            <person name="Wang Y.Z."/>
            <person name="Im W.T."/>
            <person name="Wang S.Y."/>
            <person name="Zhao G.P."/>
            <person name="Zheng H.J."/>
            <person name="Quan Z.X."/>
        </authorList>
    </citation>
    <scope>NUCLEOTIDE SEQUENCE [LARGE SCALE GENOMIC DNA]</scope>
    <source>
        <strain evidence="2">Gsoil 348</strain>
    </source>
</reference>
<dbReference type="Pfam" id="PF07963">
    <property type="entry name" value="N_methyl"/>
    <property type="match status" value="1"/>
</dbReference>
<evidence type="ECO:0000313" key="2">
    <source>
        <dbReference type="EMBL" id="AIE88138.1"/>
    </source>
</evidence>
<dbReference type="InterPro" id="IPR012902">
    <property type="entry name" value="N_methyl_site"/>
</dbReference>
<keyword evidence="1" id="KW-1133">Transmembrane helix</keyword>
<dbReference type="Proteomes" id="UP000027982">
    <property type="component" value="Chromosome"/>
</dbReference>